<evidence type="ECO:0000313" key="3">
    <source>
        <dbReference type="Proteomes" id="UP000636888"/>
    </source>
</evidence>
<dbReference type="EMBL" id="JAEMHM010000006">
    <property type="protein sequence ID" value="MBJ6724720.1"/>
    <property type="molecule type" value="Genomic_DNA"/>
</dbReference>
<sequence length="140" mass="15515">MRDYRYWKCSKLHAITQRIRKALTDNPNIPMSVWVNHPDLLALFFAAADKLDIVYHESRLRSIVSIAAREVIETEVIGYLDLIAALLEAAAILNPEVLPTSGFNLAKERRAGSRATQPPDATPFPVEAASDDVATEQSSP</sequence>
<gene>
    <name evidence="2" type="ORF">JFN93_08385</name>
</gene>
<reference evidence="2" key="1">
    <citation type="submission" date="2020-12" db="EMBL/GenBank/DDBJ databases">
        <title>Geomonas sp. Red875, isolated from river sediment.</title>
        <authorList>
            <person name="Xu Z."/>
            <person name="Zhang Z."/>
            <person name="Masuda Y."/>
            <person name="Itoh H."/>
            <person name="Senoo K."/>
        </authorList>
    </citation>
    <scope>NUCLEOTIDE SEQUENCE</scope>
    <source>
        <strain evidence="2">Red875</strain>
    </source>
</reference>
<accession>A0A8J7LV99</accession>
<feature type="region of interest" description="Disordered" evidence="1">
    <location>
        <begin position="109"/>
        <end position="140"/>
    </location>
</feature>
<evidence type="ECO:0000256" key="1">
    <source>
        <dbReference type="SAM" id="MobiDB-lite"/>
    </source>
</evidence>
<name>A0A8J7LV99_9BACT</name>
<keyword evidence="3" id="KW-1185">Reference proteome</keyword>
<evidence type="ECO:0000313" key="2">
    <source>
        <dbReference type="EMBL" id="MBJ6724720.1"/>
    </source>
</evidence>
<dbReference type="AlphaFoldDB" id="A0A8J7LV99"/>
<dbReference type="RefSeq" id="WP_199383612.1">
    <property type="nucleotide sequence ID" value="NZ_JAEMHM010000006.1"/>
</dbReference>
<organism evidence="2 3">
    <name type="scientific">Geomesophilobacter sediminis</name>
    <dbReference type="NCBI Taxonomy" id="2798584"/>
    <lineage>
        <taxon>Bacteria</taxon>
        <taxon>Pseudomonadati</taxon>
        <taxon>Thermodesulfobacteriota</taxon>
        <taxon>Desulfuromonadia</taxon>
        <taxon>Geobacterales</taxon>
        <taxon>Geobacteraceae</taxon>
        <taxon>Geomesophilobacter</taxon>
    </lineage>
</organism>
<dbReference type="Proteomes" id="UP000636888">
    <property type="component" value="Unassembled WGS sequence"/>
</dbReference>
<proteinExistence type="predicted"/>
<comment type="caution">
    <text evidence="2">The sequence shown here is derived from an EMBL/GenBank/DDBJ whole genome shotgun (WGS) entry which is preliminary data.</text>
</comment>
<protein>
    <submittedName>
        <fullName evidence="2">Uncharacterized protein</fullName>
    </submittedName>
</protein>